<feature type="coiled-coil region" evidence="2">
    <location>
        <begin position="586"/>
        <end position="636"/>
    </location>
</feature>
<name>A0A087GYV2_ARAAL</name>
<protein>
    <recommendedName>
        <fullName evidence="3">MATH domain-containing protein</fullName>
    </recommendedName>
</protein>
<dbReference type="SMART" id="SM00061">
    <property type="entry name" value="MATH"/>
    <property type="match status" value="1"/>
</dbReference>
<reference evidence="5" key="1">
    <citation type="journal article" date="2015" name="Nat. Plants">
        <title>Genome expansion of Arabis alpina linked with retrotransposition and reduced symmetric DNA methylation.</title>
        <authorList>
            <person name="Willing E.M."/>
            <person name="Rawat V."/>
            <person name="Mandakova T."/>
            <person name="Maumus F."/>
            <person name="James G.V."/>
            <person name="Nordstroem K.J."/>
            <person name="Becker C."/>
            <person name="Warthmann N."/>
            <person name="Chica C."/>
            <person name="Szarzynska B."/>
            <person name="Zytnicki M."/>
            <person name="Albani M.C."/>
            <person name="Kiefer C."/>
            <person name="Bergonzi S."/>
            <person name="Castaings L."/>
            <person name="Mateos J.L."/>
            <person name="Berns M.C."/>
            <person name="Bujdoso N."/>
            <person name="Piofczyk T."/>
            <person name="de Lorenzo L."/>
            <person name="Barrero-Sicilia C."/>
            <person name="Mateos I."/>
            <person name="Piednoel M."/>
            <person name="Hagmann J."/>
            <person name="Chen-Min-Tao R."/>
            <person name="Iglesias-Fernandez R."/>
            <person name="Schuster S.C."/>
            <person name="Alonso-Blanco C."/>
            <person name="Roudier F."/>
            <person name="Carbonero P."/>
            <person name="Paz-Ares J."/>
            <person name="Davis S.J."/>
            <person name="Pecinka A."/>
            <person name="Quesneville H."/>
            <person name="Colot V."/>
            <person name="Lysak M.A."/>
            <person name="Weigel D."/>
            <person name="Coupland G."/>
            <person name="Schneeberger K."/>
        </authorList>
    </citation>
    <scope>NUCLEOTIDE SEQUENCE [LARGE SCALE GENOMIC DNA]</scope>
    <source>
        <strain evidence="5">cv. Pajares</strain>
    </source>
</reference>
<dbReference type="PANTHER" id="PTHR46236:SF33">
    <property type="entry name" value="MEPRIN AND TRAF-LIKE DOMAIN-CONTAINING PROTEIN-RELATED"/>
    <property type="match status" value="1"/>
</dbReference>
<proteinExistence type="predicted"/>
<organism evidence="4 5">
    <name type="scientific">Arabis alpina</name>
    <name type="common">Alpine rock-cress</name>
    <dbReference type="NCBI Taxonomy" id="50452"/>
    <lineage>
        <taxon>Eukaryota</taxon>
        <taxon>Viridiplantae</taxon>
        <taxon>Streptophyta</taxon>
        <taxon>Embryophyta</taxon>
        <taxon>Tracheophyta</taxon>
        <taxon>Spermatophyta</taxon>
        <taxon>Magnoliopsida</taxon>
        <taxon>eudicotyledons</taxon>
        <taxon>Gunneridae</taxon>
        <taxon>Pentapetalae</taxon>
        <taxon>rosids</taxon>
        <taxon>malvids</taxon>
        <taxon>Brassicales</taxon>
        <taxon>Brassicaceae</taxon>
        <taxon>Arabideae</taxon>
        <taxon>Arabis</taxon>
    </lineage>
</organism>
<keyword evidence="5" id="KW-1185">Reference proteome</keyword>
<evidence type="ECO:0000313" key="4">
    <source>
        <dbReference type="EMBL" id="KFK35054.1"/>
    </source>
</evidence>
<dbReference type="Gene3D" id="2.60.210.10">
    <property type="entry name" value="Apoptosis, Tumor Necrosis Factor Receptor Associated Protein 2, Chain A"/>
    <property type="match status" value="2"/>
</dbReference>
<dbReference type="InterPro" id="IPR002083">
    <property type="entry name" value="MATH/TRAF_dom"/>
</dbReference>
<dbReference type="InterPro" id="IPR007942">
    <property type="entry name" value="PLipase-like"/>
</dbReference>
<dbReference type="eggNOG" id="KOG1987">
    <property type="taxonomic scope" value="Eukaryota"/>
</dbReference>
<dbReference type="InterPro" id="IPR050804">
    <property type="entry name" value="MCC"/>
</dbReference>
<evidence type="ECO:0000259" key="3">
    <source>
        <dbReference type="PROSITE" id="PS50144"/>
    </source>
</evidence>
<gene>
    <name evidence="4" type="ordered locus">AALP_Aa5g228600</name>
</gene>
<dbReference type="PROSITE" id="PS50144">
    <property type="entry name" value="MATH"/>
    <property type="match status" value="1"/>
</dbReference>
<dbReference type="InterPro" id="IPR008974">
    <property type="entry name" value="TRAF-like"/>
</dbReference>
<evidence type="ECO:0000313" key="5">
    <source>
        <dbReference type="Proteomes" id="UP000029120"/>
    </source>
</evidence>
<evidence type="ECO:0000256" key="2">
    <source>
        <dbReference type="SAM" id="Coils"/>
    </source>
</evidence>
<dbReference type="Gramene" id="KFK35054">
    <property type="protein sequence ID" value="KFK35054"/>
    <property type="gene ID" value="AALP_AA5G228600"/>
</dbReference>
<accession>A0A087GYV2</accession>
<dbReference type="CDD" id="cd00121">
    <property type="entry name" value="MATH"/>
    <property type="match status" value="1"/>
</dbReference>
<dbReference type="EMBL" id="CM002873">
    <property type="protein sequence ID" value="KFK35054.1"/>
    <property type="molecule type" value="Genomic_DNA"/>
</dbReference>
<feature type="coiled-coil region" evidence="2">
    <location>
        <begin position="388"/>
        <end position="429"/>
    </location>
</feature>
<dbReference type="PANTHER" id="PTHR46236">
    <property type="entry name" value="TRAF-LIKE SUPERFAMILY PROTEIN"/>
    <property type="match status" value="1"/>
</dbReference>
<dbReference type="Proteomes" id="UP000029120">
    <property type="component" value="Chromosome 5"/>
</dbReference>
<dbReference type="AlphaFoldDB" id="A0A087GYV2"/>
<dbReference type="OMA" id="PLIMNDE"/>
<dbReference type="Pfam" id="PF22486">
    <property type="entry name" value="MATH_2"/>
    <property type="match status" value="1"/>
</dbReference>
<dbReference type="Pfam" id="PF05278">
    <property type="entry name" value="PEARLI-4"/>
    <property type="match status" value="1"/>
</dbReference>
<dbReference type="SUPFAM" id="SSF49599">
    <property type="entry name" value="TRAF domain-like"/>
    <property type="match status" value="2"/>
</dbReference>
<evidence type="ECO:0000256" key="1">
    <source>
        <dbReference type="ARBA" id="ARBA00023054"/>
    </source>
</evidence>
<keyword evidence="1 2" id="KW-0175">Coiled coil</keyword>
<sequence>MAKQVDNKFIWVIKNFSSLQDEEYYSVPVLIGDSKWRLVAYLEEQNGYFSLFLEAIDGKLLSSGWKQYTEFRLTIVNQISEVYSRKIVIGRSWFDAKNPMWGFRDVIPLSSLNDKNSGFLVNGELMIAAEVDAFATIGTLYPCDDSEWTAIDYSSSEENEDDKYVDFNGFEILRSQVEQAKEIFEKHPDITSNLDLKNAWVKNAYVDVLISLTETLSKSPKGLTEEDLNFAASAFSDLTKAGFKLDWLSPKLDQALEEQRACGALEILEVISTLDTTQAEVISDDHRAHGYSSSSEDLQNKVDETIEVNGFQVNQVKAIFKKHPDLTSNFDIKNQEIKNAYMYALLDLIKPLCKTPKELIKEDLNKADNTLSDLIKSGFNLDWLRQKMDQALEKQIAYDTRIRELEKQVKKRKLALTELEADLEKEKAAASAAMMSIDLDEATQHWFDSRASDWGFTSMFPLIRLHDKDGGFLVNDEVNIVAETEEDDGAGSCNSLKEASSVKEIMEVNGFKVLPSQVESVSCIFERHPDFASEFHPKNQHLRSAYMNVLLGVIEMLCQSTEELSKDDLTDAEASLEYLTNAGFDLDWLEEKLEEVTEKKEEEAGETRLQEIEKELKDLKLKCSNLEAELEKEKVDVSVARAPLSFDDVV</sequence>
<dbReference type="OrthoDB" id="1061759at2759"/>
<feature type="domain" description="MATH" evidence="3">
    <location>
        <begin position="6"/>
        <end position="131"/>
    </location>
</feature>